<gene>
    <name evidence="2" type="ORF">Tel_16910</name>
</gene>
<proteinExistence type="predicted"/>
<dbReference type="KEGG" id="tee:Tel_16910"/>
<sequence>MDGIEVYSVAIGRQQGRVCAVVDYHTGDKSMSDAINREADIRTLMAQTGMSRTEAAFVLAIESGEIAGDIIELGVSDEAPETVARPGQQRTERHDLDND</sequence>
<protein>
    <submittedName>
        <fullName evidence="2">Uncharacterized protein</fullName>
    </submittedName>
</protein>
<keyword evidence="3" id="KW-1185">Reference proteome</keyword>
<dbReference type="AlphaFoldDB" id="A0A0S2TIK1"/>
<name>A0A0S2TIK1_9GAMM</name>
<dbReference type="Proteomes" id="UP000055136">
    <property type="component" value="Plasmid unnamed"/>
</dbReference>
<keyword evidence="2" id="KW-0614">Plasmid</keyword>
<geneLocation type="plasmid" evidence="2 3">
    <name>unnamed</name>
</geneLocation>
<dbReference type="EMBL" id="CP013100">
    <property type="protein sequence ID" value="ALP54936.1"/>
    <property type="molecule type" value="Genomic_DNA"/>
</dbReference>
<organism evidence="2 3">
    <name type="scientific">Candidatus Tenderia electrophaga</name>
    <dbReference type="NCBI Taxonomy" id="1748243"/>
    <lineage>
        <taxon>Bacteria</taxon>
        <taxon>Pseudomonadati</taxon>
        <taxon>Pseudomonadota</taxon>
        <taxon>Gammaproteobacteria</taxon>
        <taxon>Candidatus Tenderiales</taxon>
        <taxon>Candidatus Tenderiaceae</taxon>
        <taxon>Candidatus Tenderia</taxon>
    </lineage>
</organism>
<evidence type="ECO:0000313" key="2">
    <source>
        <dbReference type="EMBL" id="ALP54936.1"/>
    </source>
</evidence>
<evidence type="ECO:0000313" key="3">
    <source>
        <dbReference type="Proteomes" id="UP000055136"/>
    </source>
</evidence>
<feature type="region of interest" description="Disordered" evidence="1">
    <location>
        <begin position="77"/>
        <end position="99"/>
    </location>
</feature>
<reference evidence="2" key="1">
    <citation type="submission" date="2015-10" db="EMBL/GenBank/DDBJ databases">
        <title>Description of Candidatus Tenderia electrophaga gen. nov, sp. nov., an Uncultivated Electroautotroph from a Biocathode Enrichment.</title>
        <authorList>
            <person name="Eddie B.J."/>
            <person name="Malanoski A.P."/>
            <person name="Wang Z."/>
            <person name="Hall R.J."/>
            <person name="Oh S.D."/>
            <person name="Heiner C."/>
            <person name="Lin B."/>
            <person name="Strycharz-Glaven S.M."/>
        </authorList>
    </citation>
    <scope>NUCLEOTIDE SEQUENCE [LARGE SCALE GENOMIC DNA]</scope>
    <source>
        <strain evidence="2">NRL1</strain>
        <plasmid evidence="2">unnamed</plasmid>
    </source>
</reference>
<feature type="compositionally biased region" description="Basic and acidic residues" evidence="1">
    <location>
        <begin position="90"/>
        <end position="99"/>
    </location>
</feature>
<evidence type="ECO:0000256" key="1">
    <source>
        <dbReference type="SAM" id="MobiDB-lite"/>
    </source>
</evidence>
<accession>A0A0S2TIK1</accession>